<evidence type="ECO:0000256" key="2">
    <source>
        <dbReference type="ARBA" id="ARBA00022475"/>
    </source>
</evidence>
<feature type="transmembrane region" description="Helical" evidence="6">
    <location>
        <begin position="382"/>
        <end position="399"/>
    </location>
</feature>
<dbReference type="Proteomes" id="UP000740727">
    <property type="component" value="Unassembled WGS sequence"/>
</dbReference>
<dbReference type="Pfam" id="PF07690">
    <property type="entry name" value="MFS_1"/>
    <property type="match status" value="1"/>
</dbReference>
<feature type="transmembrane region" description="Helical" evidence="6">
    <location>
        <begin position="165"/>
        <end position="183"/>
    </location>
</feature>
<dbReference type="InterPro" id="IPR036259">
    <property type="entry name" value="MFS_trans_sf"/>
</dbReference>
<evidence type="ECO:0000256" key="4">
    <source>
        <dbReference type="ARBA" id="ARBA00022989"/>
    </source>
</evidence>
<sequence length="405" mass="43067">MIAIRWTGQATDGLYQSALAAFLLFSPERAASAQSAAVAFAVVLLPYSLVGPVVGTVLDKYSRRQILLFANSLRSITLIFVAFVLLLGNTGLLLTITVLISFGINRLILAGLSAATPKLVSEINLIGANALSVTGGTIAIVLGGGLGVGLRRIFNVITSTDQADALLVVVASFGYLFAALLALRMGRDELGPEPHTIAPAWYEGFNEMREGFRYLWARQTSFIAILVVAIQRGGLTALTLMALILERNTFNDVKNPDAGLGGFALALVLSGVGITLGALITPPITRIIDRFIWSRSAMAAAALMPIIFALKQNELTLILMGFFTGMAGQAVKVTNDAIVQQRTSDSYRGRVFAFYDVVVNGAIVSGALLCSLFLPLSGLSRVVPLGIALTYLGAAVLLMNKRVFR</sequence>
<evidence type="ECO:0000256" key="6">
    <source>
        <dbReference type="SAM" id="Phobius"/>
    </source>
</evidence>
<dbReference type="AlphaFoldDB" id="A0A965LKY8"/>
<dbReference type="InterPro" id="IPR011701">
    <property type="entry name" value="MFS"/>
</dbReference>
<dbReference type="PANTHER" id="PTHR23513">
    <property type="entry name" value="INTEGRAL MEMBRANE EFFLUX PROTEIN-RELATED"/>
    <property type="match status" value="1"/>
</dbReference>
<comment type="caution">
    <text evidence="7">The sequence shown here is derived from an EMBL/GenBank/DDBJ whole genome shotgun (WGS) entry which is preliminary data.</text>
</comment>
<evidence type="ECO:0000256" key="1">
    <source>
        <dbReference type="ARBA" id="ARBA00004651"/>
    </source>
</evidence>
<proteinExistence type="predicted"/>
<dbReference type="EMBL" id="RFXN01000028">
    <property type="protein sequence ID" value="NBR93835.1"/>
    <property type="molecule type" value="Genomic_DNA"/>
</dbReference>
<dbReference type="GO" id="GO:0022857">
    <property type="term" value="F:transmembrane transporter activity"/>
    <property type="evidence" value="ECO:0007669"/>
    <property type="project" value="InterPro"/>
</dbReference>
<gene>
    <name evidence="7" type="ORF">EBT44_03185</name>
</gene>
<dbReference type="PANTHER" id="PTHR23513:SF17">
    <property type="entry name" value="MEMBRANE PROTEIN"/>
    <property type="match status" value="1"/>
</dbReference>
<evidence type="ECO:0000256" key="5">
    <source>
        <dbReference type="ARBA" id="ARBA00023136"/>
    </source>
</evidence>
<feature type="transmembrane region" description="Helical" evidence="6">
    <location>
        <begin position="222"/>
        <end position="245"/>
    </location>
</feature>
<evidence type="ECO:0000313" key="8">
    <source>
        <dbReference type="Proteomes" id="UP000740727"/>
    </source>
</evidence>
<dbReference type="GO" id="GO:0005886">
    <property type="term" value="C:plasma membrane"/>
    <property type="evidence" value="ECO:0007669"/>
    <property type="project" value="UniProtKB-SubCell"/>
</dbReference>
<dbReference type="CDD" id="cd06173">
    <property type="entry name" value="MFS_MefA_like"/>
    <property type="match status" value="1"/>
</dbReference>
<dbReference type="SUPFAM" id="SSF103473">
    <property type="entry name" value="MFS general substrate transporter"/>
    <property type="match status" value="1"/>
</dbReference>
<comment type="subcellular location">
    <subcellularLocation>
        <location evidence="1">Cell membrane</location>
        <topology evidence="1">Multi-pass membrane protein</topology>
    </subcellularLocation>
</comment>
<protein>
    <submittedName>
        <fullName evidence="7">MFS transporter</fullName>
    </submittedName>
</protein>
<evidence type="ECO:0000313" key="7">
    <source>
        <dbReference type="EMBL" id="NBR93835.1"/>
    </source>
</evidence>
<keyword evidence="2" id="KW-1003">Cell membrane</keyword>
<dbReference type="Gene3D" id="1.20.1250.20">
    <property type="entry name" value="MFS general substrate transporter like domains"/>
    <property type="match status" value="1"/>
</dbReference>
<feature type="transmembrane region" description="Helical" evidence="6">
    <location>
        <begin position="352"/>
        <end position="376"/>
    </location>
</feature>
<keyword evidence="3 6" id="KW-0812">Transmembrane</keyword>
<feature type="transmembrane region" description="Helical" evidence="6">
    <location>
        <begin position="124"/>
        <end position="145"/>
    </location>
</feature>
<name>A0A965LKY8_9PROT</name>
<evidence type="ECO:0000256" key="3">
    <source>
        <dbReference type="ARBA" id="ARBA00022692"/>
    </source>
</evidence>
<keyword evidence="5 6" id="KW-0472">Membrane</keyword>
<feature type="transmembrane region" description="Helical" evidence="6">
    <location>
        <begin position="292"/>
        <end position="309"/>
    </location>
</feature>
<keyword evidence="4 6" id="KW-1133">Transmembrane helix</keyword>
<feature type="transmembrane region" description="Helical" evidence="6">
    <location>
        <begin position="33"/>
        <end position="54"/>
    </location>
</feature>
<organism evidence="7 8">
    <name type="scientific">Candidatus Fonsibacter lacus</name>
    <dbReference type="NCBI Taxonomy" id="2576439"/>
    <lineage>
        <taxon>Bacteria</taxon>
        <taxon>Pseudomonadati</taxon>
        <taxon>Pseudomonadota</taxon>
        <taxon>Alphaproteobacteria</taxon>
        <taxon>Candidatus Pelagibacterales</taxon>
        <taxon>Candidatus Pelagibacterales incertae sedis</taxon>
        <taxon>Candidatus Fonsibacter</taxon>
    </lineage>
</organism>
<accession>A0A965LKY8</accession>
<feature type="transmembrane region" description="Helical" evidence="6">
    <location>
        <begin position="260"/>
        <end position="280"/>
    </location>
</feature>
<reference evidence="7" key="1">
    <citation type="submission" date="2018-10" db="EMBL/GenBank/DDBJ databases">
        <title>Iterative Subtractive Binning of Freshwater Chronoseries Metagenomes Recovers Nearly Complete Genomes from over Four Hundred Novel Species.</title>
        <authorList>
            <person name="Rodriguez-R L.M."/>
            <person name="Tsementzi D."/>
            <person name="Luo C."/>
            <person name="Konstantinidis K.T."/>
        </authorList>
    </citation>
    <scope>NUCLEOTIDE SEQUENCE</scope>
    <source>
        <strain evidence="7">WB5_2A_028</strain>
    </source>
</reference>